<accession>A0A9D2GUV1</accession>
<protein>
    <submittedName>
        <fullName evidence="2">IdeS/Mac family cysteine endopeptidase</fullName>
        <ecNumber evidence="2">3.4.22.-</ecNumber>
    </submittedName>
</protein>
<evidence type="ECO:0000313" key="3">
    <source>
        <dbReference type="Proteomes" id="UP000824176"/>
    </source>
</evidence>
<dbReference type="Pfam" id="PF09028">
    <property type="entry name" value="Mac-1"/>
    <property type="match status" value="1"/>
</dbReference>
<reference evidence="2" key="2">
    <citation type="submission" date="2021-04" db="EMBL/GenBank/DDBJ databases">
        <authorList>
            <person name="Gilroy R."/>
        </authorList>
    </citation>
    <scope>NUCLEOTIDE SEQUENCE</scope>
    <source>
        <strain evidence="2">ChiW4-1371</strain>
    </source>
</reference>
<reference evidence="2" key="1">
    <citation type="journal article" date="2021" name="PeerJ">
        <title>Extensive microbial diversity within the chicken gut microbiome revealed by metagenomics and culture.</title>
        <authorList>
            <person name="Gilroy R."/>
            <person name="Ravi A."/>
            <person name="Getino M."/>
            <person name="Pursley I."/>
            <person name="Horton D.L."/>
            <person name="Alikhan N.F."/>
            <person name="Baker D."/>
            <person name="Gharbi K."/>
            <person name="Hall N."/>
            <person name="Watson M."/>
            <person name="Adriaenssens E.M."/>
            <person name="Foster-Nyarko E."/>
            <person name="Jarju S."/>
            <person name="Secka A."/>
            <person name="Antonio M."/>
            <person name="Oren A."/>
            <person name="Chaudhuri R.R."/>
            <person name="La Ragione R."/>
            <person name="Hildebrand F."/>
            <person name="Pallen M.J."/>
        </authorList>
    </citation>
    <scope>NUCLEOTIDE SEQUENCE</scope>
    <source>
        <strain evidence="2">ChiW4-1371</strain>
    </source>
</reference>
<dbReference type="EC" id="3.4.22.-" evidence="2"/>
<comment type="caution">
    <text evidence="2">The sequence shown here is derived from an EMBL/GenBank/DDBJ whole genome shotgun (WGS) entry which is preliminary data.</text>
</comment>
<dbReference type="SUPFAM" id="SSF54001">
    <property type="entry name" value="Cysteine proteinases"/>
    <property type="match status" value="1"/>
</dbReference>
<organism evidence="2 3">
    <name type="scientific">Candidatus Mucispirillum faecigallinarum</name>
    <dbReference type="NCBI Taxonomy" id="2838699"/>
    <lineage>
        <taxon>Bacteria</taxon>
        <taxon>Pseudomonadati</taxon>
        <taxon>Deferribacterota</taxon>
        <taxon>Deferribacteres</taxon>
        <taxon>Deferribacterales</taxon>
        <taxon>Mucispirillaceae</taxon>
        <taxon>Mucispirillum</taxon>
    </lineage>
</organism>
<dbReference type="GO" id="GO:0008233">
    <property type="term" value="F:peptidase activity"/>
    <property type="evidence" value="ECO:0007669"/>
    <property type="project" value="InterPro"/>
</dbReference>
<dbReference type="InterPro" id="IPR015117">
    <property type="entry name" value="IdeS"/>
</dbReference>
<evidence type="ECO:0000313" key="2">
    <source>
        <dbReference type="EMBL" id="HIZ90468.1"/>
    </source>
</evidence>
<dbReference type="AlphaFoldDB" id="A0A9D2GUV1"/>
<dbReference type="Gene3D" id="3.90.70.10">
    <property type="entry name" value="Cysteine proteinases"/>
    <property type="match status" value="1"/>
</dbReference>
<dbReference type="Proteomes" id="UP000824176">
    <property type="component" value="Unassembled WGS sequence"/>
</dbReference>
<name>A0A9D2GUV1_9BACT</name>
<feature type="domain" description="Ig protease IdeS" evidence="1">
    <location>
        <begin position="43"/>
        <end position="125"/>
    </location>
</feature>
<keyword evidence="2" id="KW-0378">Hydrolase</keyword>
<gene>
    <name evidence="2" type="ORF">H9804_11030</name>
</gene>
<proteinExistence type="predicted"/>
<evidence type="ECO:0000259" key="1">
    <source>
        <dbReference type="Pfam" id="PF09028"/>
    </source>
</evidence>
<sequence>MGGSQFQESEIFQYFINHFVDEGGWGDDGFNWFVSGTVPTMPAMTQDSGGGFFSDVFPKGKHLATNKQGLSKDIFTETIIDVIENHKALGLTSLSGRTHLMSVWGAEFDDEGYVKAIYLADNNALQSTKPYDKQLTRRLIRYKQFEGYNATYTEMSAFGTDSYSQISSVVIVDLGTKYWDDYFKNIENNK</sequence>
<dbReference type="InterPro" id="IPR038765">
    <property type="entry name" value="Papain-like_cys_pep_sf"/>
</dbReference>
<dbReference type="EMBL" id="DXAQ01000165">
    <property type="protein sequence ID" value="HIZ90468.1"/>
    <property type="molecule type" value="Genomic_DNA"/>
</dbReference>